<dbReference type="STRING" id="1230383.A0A1M8A4K6"/>
<dbReference type="SUPFAM" id="SSF75632">
    <property type="entry name" value="Cullin homology domain"/>
    <property type="match status" value="1"/>
</dbReference>
<protein>
    <submittedName>
        <fullName evidence="3">Similar to S.cerevisiae protein CUL3 (Ubiquitin-protein ligase)</fullName>
    </submittedName>
</protein>
<dbReference type="VEuPathDB" id="FungiDB:MSYG_1692"/>
<organism evidence="3 4">
    <name type="scientific">Malassezia sympodialis (strain ATCC 42132)</name>
    <name type="common">Atopic eczema-associated yeast</name>
    <dbReference type="NCBI Taxonomy" id="1230383"/>
    <lineage>
        <taxon>Eukaryota</taxon>
        <taxon>Fungi</taxon>
        <taxon>Dikarya</taxon>
        <taxon>Basidiomycota</taxon>
        <taxon>Ustilaginomycotina</taxon>
        <taxon>Malasseziomycetes</taxon>
        <taxon>Malasseziales</taxon>
        <taxon>Malasseziaceae</taxon>
        <taxon>Malassezia</taxon>
    </lineage>
</organism>
<dbReference type="InterPro" id="IPR016158">
    <property type="entry name" value="Cullin_homology"/>
</dbReference>
<dbReference type="GO" id="GO:0070979">
    <property type="term" value="P:protein K11-linked ubiquitination"/>
    <property type="evidence" value="ECO:0007669"/>
    <property type="project" value="TreeGrafter"/>
</dbReference>
<dbReference type="PROSITE" id="PS50069">
    <property type="entry name" value="CULLIN_2"/>
    <property type="match status" value="1"/>
</dbReference>
<comment type="similarity">
    <text evidence="1">Belongs to the cullin family.</text>
</comment>
<proteinExistence type="inferred from homology"/>
<dbReference type="Gene3D" id="3.30.230.130">
    <property type="entry name" value="Cullin, Chain C, Domain 2"/>
    <property type="match status" value="1"/>
</dbReference>
<dbReference type="GO" id="GO:0007091">
    <property type="term" value="P:metaphase/anaphase transition of mitotic cell cycle"/>
    <property type="evidence" value="ECO:0007669"/>
    <property type="project" value="TreeGrafter"/>
</dbReference>
<evidence type="ECO:0000259" key="2">
    <source>
        <dbReference type="PROSITE" id="PS50069"/>
    </source>
</evidence>
<reference evidence="4" key="1">
    <citation type="journal article" date="2017" name="Nucleic Acids Res.">
        <title>Proteogenomics produces comprehensive and highly accurate protein-coding gene annotation in a complete genome assembly of Malassezia sympodialis.</title>
        <authorList>
            <person name="Zhu Y."/>
            <person name="Engstroem P.G."/>
            <person name="Tellgren-Roth C."/>
            <person name="Baudo C.D."/>
            <person name="Kennell J.C."/>
            <person name="Sun S."/>
            <person name="Billmyre R.B."/>
            <person name="Schroeder M.S."/>
            <person name="Andersson A."/>
            <person name="Holm T."/>
            <person name="Sigurgeirsson B."/>
            <person name="Wu G."/>
            <person name="Sankaranarayanan S.R."/>
            <person name="Siddharthan R."/>
            <person name="Sanyal K."/>
            <person name="Lundeberg J."/>
            <person name="Nystedt B."/>
            <person name="Boekhout T."/>
            <person name="Dawson T.L. Jr."/>
            <person name="Heitman J."/>
            <person name="Scheynius A."/>
            <person name="Lehtioe J."/>
        </authorList>
    </citation>
    <scope>NUCLEOTIDE SEQUENCE [LARGE SCALE GENOMIC DNA]</scope>
    <source>
        <strain evidence="4">ATCC 42132</strain>
    </source>
</reference>
<dbReference type="InterPro" id="IPR044554">
    <property type="entry name" value="ANAPC2"/>
</dbReference>
<dbReference type="PANTHER" id="PTHR45957:SF1">
    <property type="entry name" value="ANAPHASE-PROMOTING COMPLEX SUBUNIT 2"/>
    <property type="match status" value="1"/>
</dbReference>
<accession>A0A1M8A4K6</accession>
<dbReference type="GO" id="GO:0016874">
    <property type="term" value="F:ligase activity"/>
    <property type="evidence" value="ECO:0007669"/>
    <property type="project" value="UniProtKB-KW"/>
</dbReference>
<dbReference type="GO" id="GO:0005680">
    <property type="term" value="C:anaphase-promoting complex"/>
    <property type="evidence" value="ECO:0007669"/>
    <property type="project" value="TreeGrafter"/>
</dbReference>
<evidence type="ECO:0000313" key="3">
    <source>
        <dbReference type="EMBL" id="SHO77351.1"/>
    </source>
</evidence>
<dbReference type="InterPro" id="IPR059120">
    <property type="entry name" value="Cullin-like_AB"/>
</dbReference>
<dbReference type="OMA" id="CCEAMAP"/>
<evidence type="ECO:0000313" key="4">
    <source>
        <dbReference type="Proteomes" id="UP000186303"/>
    </source>
</evidence>
<dbReference type="Pfam" id="PF26557">
    <property type="entry name" value="Cullin_AB"/>
    <property type="match status" value="1"/>
</dbReference>
<gene>
    <name evidence="3" type="ORF">MSYG_1692</name>
</gene>
<dbReference type="GO" id="GO:0006511">
    <property type="term" value="P:ubiquitin-dependent protein catabolic process"/>
    <property type="evidence" value="ECO:0007669"/>
    <property type="project" value="InterPro"/>
</dbReference>
<keyword evidence="3" id="KW-0436">Ligase</keyword>
<dbReference type="Pfam" id="PF25773">
    <property type="entry name" value="TPR_ANAPC2"/>
    <property type="match status" value="1"/>
</dbReference>
<dbReference type="GO" id="GO:0031625">
    <property type="term" value="F:ubiquitin protein ligase binding"/>
    <property type="evidence" value="ECO:0007669"/>
    <property type="project" value="InterPro"/>
</dbReference>
<dbReference type="OrthoDB" id="5581181at2759"/>
<dbReference type="PANTHER" id="PTHR45957">
    <property type="entry name" value="ANAPHASE-PROMOTING COMPLEX SUBUNIT 2"/>
    <property type="match status" value="1"/>
</dbReference>
<dbReference type="InterPro" id="IPR036317">
    <property type="entry name" value="Cullin_homology_sf"/>
</dbReference>
<evidence type="ECO:0000256" key="1">
    <source>
        <dbReference type="PROSITE-ProRule" id="PRU00330"/>
    </source>
</evidence>
<feature type="domain" description="Cullin family profile" evidence="2">
    <location>
        <begin position="471"/>
        <end position="666"/>
    </location>
</feature>
<name>A0A1M8A4K6_MALS4</name>
<dbReference type="InterPro" id="IPR057975">
    <property type="entry name" value="TPR_ANAPC2"/>
</dbReference>
<dbReference type="EMBL" id="LT671822">
    <property type="protein sequence ID" value="SHO77351.1"/>
    <property type="molecule type" value="Genomic_DNA"/>
</dbReference>
<sequence>MDAAWDAALDACKVHASTHEAPWDVVTRAYNVREPWAADARLAAAPQEALHALHACGIDVAAWFLDASADAYYALCCEAMAPLAGPSAPERLPSAIHACFEWVCTRHALWTELCTPGTDATAFLGQCRMLLAAALRPGAMDAVRTYLAGVLQGRAAPRAAPASVAPLLGPREASAVHVVAQLRALGLDALVQSALMQAATDVLHEAAARATRQGAHTVAAYPALQALLRDELMPALTEVLEARPAHAVLGTGAASGAADVWDVSVSYAPDEGLAPAEHASLYLRLDYSLAHAIGTQRLQQVYELVREYPRSQAAMEDVVVWLEQTGERAELVRALAQALHVCLLHPGVDTHAILVYYVNIVYALRLVDSTGVVLSQVLPPVQSYLRTRKDTIEAVVHALLGDDPAFQLLRTELEQGALGDADDGHAPDADAEATDEQYTRPEYWADPTWAPRPVDAGPAYSQMRSRDVIGLLVSIFDDRDGFLQALERHTAQQLVQTIDYDTRRVQRNNAIFKRRLGASSLHPCDVMLADVAASHALDERFHRDAQAGPDAQAVHPLIVSRQFWPAIDTRTYTLPRRLAEALEACAAFYAHIHPTKRVRWLPHIGTVDVAIDMDDGRRIEARVTPLQAAVAELVAGLGEAEITADNVAAALGLERESATAAMRFWVARRVLRELPAPAVGVFERADAPMPPAGAHA</sequence>
<dbReference type="Proteomes" id="UP000186303">
    <property type="component" value="Chromosome 2"/>
</dbReference>
<dbReference type="AlphaFoldDB" id="A0A1M8A4K6"/>
<keyword evidence="4" id="KW-1185">Reference proteome</keyword>